<keyword evidence="2" id="KW-1185">Reference proteome</keyword>
<dbReference type="KEGG" id="camu:CA2015_3632"/>
<dbReference type="Proteomes" id="UP000036520">
    <property type="component" value="Chromosome"/>
</dbReference>
<evidence type="ECO:0000313" key="2">
    <source>
        <dbReference type="Proteomes" id="UP000036520"/>
    </source>
</evidence>
<name>A0A0H4PFM0_9BACT</name>
<dbReference type="AlphaFoldDB" id="A0A0H4PFM0"/>
<dbReference type="OrthoDB" id="960963at2"/>
<sequence>MIEIFPKIVDIKSICPKCLNKANFESEVYFQGIHVLGKNVCNACGTEYISTIPTGHSTFFPVSFTLDKRHQRFDKESGSWMALPLISSVCEGLSVEGVFKRYNLGGEKELILINCLDDCFGHVFTKVWNVYLELQNRQNKTIAVLIPAQCRWLLPSTGIEIWSVNLALGQIKQGIKGLDEWIRNQFQRFNKVLLHPTYIHLNHQSLDFKQILGVAPFDLKQFTNLSPQITFVWREDRFWLSNRFLYFLSKVSKKYKLETLFSPFFIWRQEQLIKRVVKLIKRNLPSSSFTITGKGKLGNLPSIIKDERHEFIDLKVEHKWNQIFSKTHVIIGVHGSHMLIPSTLAAGFIEILPRYKIDHLTEDIAQSHNSRLSHFLGRFVDEYAGAGLISRHVVSLVKKFDFVKRNMESEAV</sequence>
<dbReference type="EMBL" id="CP012040">
    <property type="protein sequence ID" value="AKP53009.1"/>
    <property type="molecule type" value="Genomic_DNA"/>
</dbReference>
<accession>A0A0H4PFM0</accession>
<reference evidence="1 2" key="1">
    <citation type="submission" date="2015-07" db="EMBL/GenBank/DDBJ databases">
        <authorList>
            <person name="Kim K.M."/>
        </authorList>
    </citation>
    <scope>NUCLEOTIDE SEQUENCE [LARGE SCALE GENOMIC DNA]</scope>
    <source>
        <strain evidence="1 2">KCTC 12363</strain>
    </source>
</reference>
<dbReference type="RefSeq" id="WP_048643165.1">
    <property type="nucleotide sequence ID" value="NZ_CP012040.1"/>
</dbReference>
<organism evidence="1 2">
    <name type="scientific">Cyclobacterium amurskyense</name>
    <dbReference type="NCBI Taxonomy" id="320787"/>
    <lineage>
        <taxon>Bacteria</taxon>
        <taxon>Pseudomonadati</taxon>
        <taxon>Bacteroidota</taxon>
        <taxon>Cytophagia</taxon>
        <taxon>Cytophagales</taxon>
        <taxon>Cyclobacteriaceae</taxon>
        <taxon>Cyclobacterium</taxon>
    </lineage>
</organism>
<gene>
    <name evidence="1" type="ORF">CA2015_3632</name>
</gene>
<dbReference type="STRING" id="320787.CA2015_3632"/>
<proteinExistence type="predicted"/>
<evidence type="ECO:0000313" key="1">
    <source>
        <dbReference type="EMBL" id="AKP53009.1"/>
    </source>
</evidence>
<protein>
    <submittedName>
        <fullName evidence="1">Uncharacterized protein</fullName>
    </submittedName>
</protein>